<dbReference type="EMBL" id="SWBO01000007">
    <property type="protein sequence ID" value="TKB99447.1"/>
    <property type="molecule type" value="Genomic_DNA"/>
</dbReference>
<dbReference type="RefSeq" id="WP_136877565.1">
    <property type="nucleotide sequence ID" value="NZ_SWBO01000007.1"/>
</dbReference>
<evidence type="ECO:0000313" key="2">
    <source>
        <dbReference type="Proteomes" id="UP000310477"/>
    </source>
</evidence>
<dbReference type="AlphaFoldDB" id="A0A4U1C4W2"/>
<protein>
    <submittedName>
        <fullName evidence="1">Uncharacterized protein</fullName>
    </submittedName>
</protein>
<comment type="caution">
    <text evidence="1">The sequence shown here is derived from an EMBL/GenBank/DDBJ whole genome shotgun (WGS) entry which is preliminary data.</text>
</comment>
<sequence>MKKEKSKSEGKKAKKELEDKLINAFTAVVAEYGKAKKTKAIIEKFTKLLSKKVELKNKVVIEKVEETVEKPSVEQAEIVAKPKVVKKAAVTKK</sequence>
<name>A0A4U1C4W2_9SPHI</name>
<gene>
    <name evidence="1" type="ORF">FA045_13280</name>
</gene>
<organism evidence="1 2">
    <name type="scientific">Pedobacter cryotolerans</name>
    <dbReference type="NCBI Taxonomy" id="2571270"/>
    <lineage>
        <taxon>Bacteria</taxon>
        <taxon>Pseudomonadati</taxon>
        <taxon>Bacteroidota</taxon>
        <taxon>Sphingobacteriia</taxon>
        <taxon>Sphingobacteriales</taxon>
        <taxon>Sphingobacteriaceae</taxon>
        <taxon>Pedobacter</taxon>
    </lineage>
</organism>
<reference evidence="1 2" key="1">
    <citation type="submission" date="2019-04" db="EMBL/GenBank/DDBJ databases">
        <title>Pedobacter sp. AR-2-6 sp. nov., isolated from Arctic soil.</title>
        <authorList>
            <person name="Dahal R.H."/>
            <person name="Kim D.-U."/>
        </authorList>
    </citation>
    <scope>NUCLEOTIDE SEQUENCE [LARGE SCALE GENOMIC DNA]</scope>
    <source>
        <strain evidence="1 2">AR-2-6</strain>
    </source>
</reference>
<keyword evidence="2" id="KW-1185">Reference proteome</keyword>
<evidence type="ECO:0000313" key="1">
    <source>
        <dbReference type="EMBL" id="TKB99447.1"/>
    </source>
</evidence>
<dbReference type="Proteomes" id="UP000310477">
    <property type="component" value="Unassembled WGS sequence"/>
</dbReference>
<proteinExistence type="predicted"/>
<accession>A0A4U1C4W2</accession>